<name>G2YE07_BOTF4</name>
<accession>G2YE07</accession>
<protein>
    <submittedName>
        <fullName evidence="1">Uncharacterized protein</fullName>
    </submittedName>
</protein>
<dbReference type="HOGENOM" id="CLU_2812053_0_0_1"/>
<dbReference type="AlphaFoldDB" id="G2YE07"/>
<proteinExistence type="predicted"/>
<evidence type="ECO:0000313" key="1">
    <source>
        <dbReference type="EMBL" id="CCD50005.1"/>
    </source>
</evidence>
<sequence length="67" mass="8129">MPRGLMISLRECVCEATRIRLEEIINDLTTYYSLKRMPLSPFLLFKRPQPNIIRNPELFRNYRHCIF</sequence>
<dbReference type="InParanoid" id="G2YE07"/>
<gene>
    <name evidence="1" type="ORF">BofuT4_P092770.1</name>
</gene>
<organism evidence="1 2">
    <name type="scientific">Botryotinia fuckeliana (strain T4)</name>
    <name type="common">Noble rot fungus</name>
    <name type="synonym">Botrytis cinerea</name>
    <dbReference type="NCBI Taxonomy" id="999810"/>
    <lineage>
        <taxon>Eukaryota</taxon>
        <taxon>Fungi</taxon>
        <taxon>Dikarya</taxon>
        <taxon>Ascomycota</taxon>
        <taxon>Pezizomycotina</taxon>
        <taxon>Leotiomycetes</taxon>
        <taxon>Helotiales</taxon>
        <taxon>Sclerotiniaceae</taxon>
        <taxon>Botrytis</taxon>
    </lineage>
</organism>
<dbReference type="EMBL" id="FQ790322">
    <property type="protein sequence ID" value="CCD50005.1"/>
    <property type="molecule type" value="Genomic_DNA"/>
</dbReference>
<reference evidence="2" key="1">
    <citation type="journal article" date="2011" name="PLoS Genet.">
        <title>Genomic analysis of the necrotrophic fungal pathogens Sclerotinia sclerotiorum and Botrytis cinerea.</title>
        <authorList>
            <person name="Amselem J."/>
            <person name="Cuomo C.A."/>
            <person name="van Kan J.A."/>
            <person name="Viaud M."/>
            <person name="Benito E.P."/>
            <person name="Couloux A."/>
            <person name="Coutinho P.M."/>
            <person name="de Vries R.P."/>
            <person name="Dyer P.S."/>
            <person name="Fillinger S."/>
            <person name="Fournier E."/>
            <person name="Gout L."/>
            <person name="Hahn M."/>
            <person name="Kohn L."/>
            <person name="Lapalu N."/>
            <person name="Plummer K.M."/>
            <person name="Pradier J.M."/>
            <person name="Quevillon E."/>
            <person name="Sharon A."/>
            <person name="Simon A."/>
            <person name="ten Have A."/>
            <person name="Tudzynski B."/>
            <person name="Tudzynski P."/>
            <person name="Wincker P."/>
            <person name="Andrew M."/>
            <person name="Anthouard V."/>
            <person name="Beever R.E."/>
            <person name="Beffa R."/>
            <person name="Benoit I."/>
            <person name="Bouzid O."/>
            <person name="Brault B."/>
            <person name="Chen Z."/>
            <person name="Choquer M."/>
            <person name="Collemare J."/>
            <person name="Cotton P."/>
            <person name="Danchin E.G."/>
            <person name="Da Silva C."/>
            <person name="Gautier A."/>
            <person name="Giraud C."/>
            <person name="Giraud T."/>
            <person name="Gonzalez C."/>
            <person name="Grossetete S."/>
            <person name="Guldener U."/>
            <person name="Henrissat B."/>
            <person name="Howlett B.J."/>
            <person name="Kodira C."/>
            <person name="Kretschmer M."/>
            <person name="Lappartient A."/>
            <person name="Leroch M."/>
            <person name="Levis C."/>
            <person name="Mauceli E."/>
            <person name="Neuveglise C."/>
            <person name="Oeser B."/>
            <person name="Pearson M."/>
            <person name="Poulain J."/>
            <person name="Poussereau N."/>
            <person name="Quesneville H."/>
            <person name="Rascle C."/>
            <person name="Schumacher J."/>
            <person name="Segurens B."/>
            <person name="Sexton A."/>
            <person name="Silva E."/>
            <person name="Sirven C."/>
            <person name="Soanes D.M."/>
            <person name="Talbot N.J."/>
            <person name="Templeton M."/>
            <person name="Yandava C."/>
            <person name="Yarden O."/>
            <person name="Zeng Q."/>
            <person name="Rollins J.A."/>
            <person name="Lebrun M.H."/>
            <person name="Dickman M."/>
        </authorList>
    </citation>
    <scope>NUCLEOTIDE SEQUENCE [LARGE SCALE GENOMIC DNA]</scope>
    <source>
        <strain evidence="2">T4</strain>
    </source>
</reference>
<dbReference type="Proteomes" id="UP000008177">
    <property type="component" value="Unplaced contigs"/>
</dbReference>
<evidence type="ECO:0000313" key="2">
    <source>
        <dbReference type="Proteomes" id="UP000008177"/>
    </source>
</evidence>